<dbReference type="Gene3D" id="2.10.80.10">
    <property type="entry name" value="Lipase, subunit A"/>
    <property type="match status" value="1"/>
</dbReference>
<evidence type="ECO:0000256" key="2">
    <source>
        <dbReference type="ARBA" id="ARBA00006999"/>
    </source>
</evidence>
<comment type="subcellular location">
    <subcellularLocation>
        <location evidence="1">Secreted</location>
    </subcellularLocation>
</comment>
<evidence type="ECO:0000256" key="5">
    <source>
        <dbReference type="ARBA" id="ARBA00022729"/>
    </source>
</evidence>
<evidence type="ECO:0000256" key="8">
    <source>
        <dbReference type="SAM" id="SignalP"/>
    </source>
</evidence>
<evidence type="ECO:0000256" key="4">
    <source>
        <dbReference type="ARBA" id="ARBA00022656"/>
    </source>
</evidence>
<keyword evidence="4" id="KW-0800">Toxin</keyword>
<evidence type="ECO:0000256" key="1">
    <source>
        <dbReference type="ARBA" id="ARBA00004613"/>
    </source>
</evidence>
<dbReference type="GO" id="GO:0005576">
    <property type="term" value="C:extracellular region"/>
    <property type="evidence" value="ECO:0007669"/>
    <property type="project" value="UniProtKB-SubCell"/>
</dbReference>
<gene>
    <name evidence="10" type="primary">PK2</name>
</gene>
<evidence type="ECO:0000256" key="7">
    <source>
        <dbReference type="ARBA" id="ARBA00023259"/>
    </source>
</evidence>
<name>C7C5T3_BOMOR</name>
<dbReference type="GO" id="GO:0090729">
    <property type="term" value="F:toxin activity"/>
    <property type="evidence" value="ECO:0007669"/>
    <property type="project" value="UniProtKB-KW"/>
</dbReference>
<accession>C7C5T3</accession>
<dbReference type="EMBL" id="FN432829">
    <property type="protein sequence ID" value="CBA11526.1"/>
    <property type="molecule type" value="Genomic_DNA"/>
</dbReference>
<dbReference type="PANTHER" id="PTHR18821">
    <property type="entry name" value="PROKINETICIN"/>
    <property type="match status" value="1"/>
</dbReference>
<evidence type="ECO:0000256" key="6">
    <source>
        <dbReference type="ARBA" id="ARBA00023157"/>
    </source>
</evidence>
<dbReference type="InterPro" id="IPR023569">
    <property type="entry name" value="Prokineticin_domain"/>
</dbReference>
<keyword evidence="6" id="KW-1015">Disulfide bond</keyword>
<comment type="similarity">
    <text evidence="2">Belongs to the AVIT (prokineticin) family.</text>
</comment>
<feature type="signal peptide" evidence="8">
    <location>
        <begin position="1"/>
        <end position="19"/>
    </location>
</feature>
<keyword evidence="3" id="KW-0964">Secreted</keyword>
<evidence type="ECO:0000256" key="3">
    <source>
        <dbReference type="ARBA" id="ARBA00022525"/>
    </source>
</evidence>
<keyword evidence="5 8" id="KW-0732">Signal</keyword>
<proteinExistence type="inferred from homology"/>
<feature type="domain" description="Prokineticin" evidence="9">
    <location>
        <begin position="1"/>
        <end position="96"/>
    </location>
</feature>
<dbReference type="InterPro" id="IPR009523">
    <property type="entry name" value="Prokineticin"/>
</dbReference>
<dbReference type="PROSITE" id="PS51257">
    <property type="entry name" value="PROKAR_LIPOPROTEIN"/>
    <property type="match status" value="1"/>
</dbReference>
<protein>
    <submittedName>
        <fullName evidence="10">Prokineticin 2</fullName>
    </submittedName>
</protein>
<reference evidence="10" key="1">
    <citation type="journal article" date="2009" name="Peptides">
        <title>The Bv8 gene from Bombina orientalis: molecular cloning, genomic organization and functional characterization of the promoter.</title>
        <authorList>
            <person name="Marsango S."/>
            <person name="di Patti M.C."/>
            <person name="Barra D."/>
            <person name="Miele R."/>
        </authorList>
    </citation>
    <scope>NUCLEOTIDE SEQUENCE</scope>
    <source>
        <tissue evidence="10">Liver</tissue>
    </source>
</reference>
<feature type="chain" id="PRO_5002976340" evidence="8">
    <location>
        <begin position="20"/>
        <end position="96"/>
    </location>
</feature>
<dbReference type="Pfam" id="PF06607">
    <property type="entry name" value="Prokineticin"/>
    <property type="match status" value="1"/>
</dbReference>
<dbReference type="AlphaFoldDB" id="C7C5T3"/>
<dbReference type="SUPFAM" id="SSF57190">
    <property type="entry name" value="Colipase-like"/>
    <property type="match status" value="2"/>
</dbReference>
<keyword evidence="7" id="KW-1213">G-protein coupled receptor impairing toxin</keyword>
<evidence type="ECO:0000259" key="9">
    <source>
        <dbReference type="Pfam" id="PF06607"/>
    </source>
</evidence>
<dbReference type="PANTHER" id="PTHR18821:SF7">
    <property type="entry name" value="PROKINETICIN-1"/>
    <property type="match status" value="1"/>
</dbReference>
<dbReference type="GO" id="GO:0001935">
    <property type="term" value="P:endothelial cell proliferation"/>
    <property type="evidence" value="ECO:0007669"/>
    <property type="project" value="TreeGrafter"/>
</dbReference>
<evidence type="ECO:0000313" key="10">
    <source>
        <dbReference type="EMBL" id="CBA11526.1"/>
    </source>
</evidence>
<organism evidence="10">
    <name type="scientific">Bombina orientalis</name>
    <name type="common">Oriental fire-bellied toad</name>
    <dbReference type="NCBI Taxonomy" id="8346"/>
    <lineage>
        <taxon>Eukaryota</taxon>
        <taxon>Metazoa</taxon>
        <taxon>Chordata</taxon>
        <taxon>Craniata</taxon>
        <taxon>Vertebrata</taxon>
        <taxon>Euteleostomi</taxon>
        <taxon>Amphibia</taxon>
        <taxon>Batrachia</taxon>
        <taxon>Anura</taxon>
        <taxon>Bombinatoridae</taxon>
        <taxon>Bombina</taxon>
    </lineage>
</organism>
<sequence>MKCFAQIVVLLLVIAFSHGAVITGACDRDVQCGSGTCCAASAWSRNIRFCVPLGNSGEECHPSSHKVPYDGKRLSSLCPCKSGLTCSKSGAKFQCS</sequence>